<dbReference type="OrthoDB" id="3269726at2759"/>
<keyword evidence="2" id="KW-1185">Reference proteome</keyword>
<accession>A0A9P6DLH6</accession>
<name>A0A9P6DLH6_9AGAM</name>
<organism evidence="1 2">
    <name type="scientific">Hydnum rufescens UP504</name>
    <dbReference type="NCBI Taxonomy" id="1448309"/>
    <lineage>
        <taxon>Eukaryota</taxon>
        <taxon>Fungi</taxon>
        <taxon>Dikarya</taxon>
        <taxon>Basidiomycota</taxon>
        <taxon>Agaricomycotina</taxon>
        <taxon>Agaricomycetes</taxon>
        <taxon>Cantharellales</taxon>
        <taxon>Hydnaceae</taxon>
        <taxon>Hydnum</taxon>
    </lineage>
</organism>
<dbReference type="Proteomes" id="UP000886523">
    <property type="component" value="Unassembled WGS sequence"/>
</dbReference>
<comment type="caution">
    <text evidence="1">The sequence shown here is derived from an EMBL/GenBank/DDBJ whole genome shotgun (WGS) entry which is preliminary data.</text>
</comment>
<dbReference type="AlphaFoldDB" id="A0A9P6DLH6"/>
<evidence type="ECO:0000313" key="2">
    <source>
        <dbReference type="Proteomes" id="UP000886523"/>
    </source>
</evidence>
<dbReference type="EMBL" id="MU129407">
    <property type="protein sequence ID" value="KAF9503229.1"/>
    <property type="molecule type" value="Genomic_DNA"/>
</dbReference>
<reference evidence="1" key="1">
    <citation type="journal article" date="2020" name="Nat. Commun.">
        <title>Large-scale genome sequencing of mycorrhizal fungi provides insights into the early evolution of symbiotic traits.</title>
        <authorList>
            <person name="Miyauchi S."/>
            <person name="Kiss E."/>
            <person name="Kuo A."/>
            <person name="Drula E."/>
            <person name="Kohler A."/>
            <person name="Sanchez-Garcia M."/>
            <person name="Morin E."/>
            <person name="Andreopoulos B."/>
            <person name="Barry K.W."/>
            <person name="Bonito G."/>
            <person name="Buee M."/>
            <person name="Carver A."/>
            <person name="Chen C."/>
            <person name="Cichocki N."/>
            <person name="Clum A."/>
            <person name="Culley D."/>
            <person name="Crous P.W."/>
            <person name="Fauchery L."/>
            <person name="Girlanda M."/>
            <person name="Hayes R.D."/>
            <person name="Keri Z."/>
            <person name="LaButti K."/>
            <person name="Lipzen A."/>
            <person name="Lombard V."/>
            <person name="Magnuson J."/>
            <person name="Maillard F."/>
            <person name="Murat C."/>
            <person name="Nolan M."/>
            <person name="Ohm R.A."/>
            <person name="Pangilinan J."/>
            <person name="Pereira M.F."/>
            <person name="Perotto S."/>
            <person name="Peter M."/>
            <person name="Pfister S."/>
            <person name="Riley R."/>
            <person name="Sitrit Y."/>
            <person name="Stielow J.B."/>
            <person name="Szollosi G."/>
            <person name="Zifcakova L."/>
            <person name="Stursova M."/>
            <person name="Spatafora J.W."/>
            <person name="Tedersoo L."/>
            <person name="Vaario L.M."/>
            <person name="Yamada A."/>
            <person name="Yan M."/>
            <person name="Wang P."/>
            <person name="Xu J."/>
            <person name="Bruns T."/>
            <person name="Baldrian P."/>
            <person name="Vilgalys R."/>
            <person name="Dunand C."/>
            <person name="Henrissat B."/>
            <person name="Grigoriev I.V."/>
            <person name="Hibbett D."/>
            <person name="Nagy L.G."/>
            <person name="Martin F.M."/>
        </authorList>
    </citation>
    <scope>NUCLEOTIDE SEQUENCE</scope>
    <source>
        <strain evidence="1">UP504</strain>
    </source>
</reference>
<proteinExistence type="predicted"/>
<gene>
    <name evidence="1" type="ORF">BS47DRAFT_845444</name>
</gene>
<protein>
    <submittedName>
        <fullName evidence="1">Uncharacterized protein</fullName>
    </submittedName>
</protein>
<evidence type="ECO:0000313" key="1">
    <source>
        <dbReference type="EMBL" id="KAF9503229.1"/>
    </source>
</evidence>
<sequence length="301" mass="34003">MPQWLIRLVLRKMIRTSWKPIFKSLRSKLRSSLLSAFEITLHSTLEDFRVSTLRTILWTDDVGDAMRDASQPNLMATILDALAKTLSSTRLRREDADSFQSLAATFAHRDFLDGRQGHWGAACVEGFNAIMQGTPLFAAGGADGAVKDDKKWAEVWNSMRDSVQDTLKKAMKGELVGKWATLWNGLMREWGKGWETMGNEMRDNARVTIHELMKLVNDELADSVVDTLPDTHLHIGVTNTMIPSRLHPVSDSKFMTGLATATHSELQQYMLKLIREHGHIDMREAMVRIWRVVVELDGEGA</sequence>